<evidence type="ECO:0000256" key="5">
    <source>
        <dbReference type="ARBA" id="ARBA00023284"/>
    </source>
</evidence>
<dbReference type="PROSITE" id="PS00194">
    <property type="entry name" value="THIOREDOXIN_1"/>
    <property type="match status" value="1"/>
</dbReference>
<dbReference type="SUPFAM" id="SSF52833">
    <property type="entry name" value="Thioredoxin-like"/>
    <property type="match status" value="1"/>
</dbReference>
<dbReference type="RefSeq" id="WP_380624231.1">
    <property type="nucleotide sequence ID" value="NZ_JBHSDK010000028.1"/>
</dbReference>
<name>A0ABV8U421_9ACTN</name>
<dbReference type="PROSITE" id="PS51257">
    <property type="entry name" value="PROKAR_LIPOPROTEIN"/>
    <property type="match status" value="1"/>
</dbReference>
<dbReference type="EMBL" id="JBHSDK010000028">
    <property type="protein sequence ID" value="MFC4337346.1"/>
    <property type="molecule type" value="Genomic_DNA"/>
</dbReference>
<evidence type="ECO:0000256" key="2">
    <source>
        <dbReference type="ARBA" id="ARBA00022748"/>
    </source>
</evidence>
<evidence type="ECO:0000313" key="7">
    <source>
        <dbReference type="EMBL" id="MFC4337346.1"/>
    </source>
</evidence>
<dbReference type="InterPro" id="IPR036249">
    <property type="entry name" value="Thioredoxin-like_sf"/>
</dbReference>
<gene>
    <name evidence="7" type="ORF">ACFPET_19285</name>
</gene>
<keyword evidence="2" id="KW-0201">Cytochrome c-type biogenesis</keyword>
<dbReference type="InterPro" id="IPR017937">
    <property type="entry name" value="Thioredoxin_CS"/>
</dbReference>
<evidence type="ECO:0000256" key="4">
    <source>
        <dbReference type="ARBA" id="ARBA00023157"/>
    </source>
</evidence>
<keyword evidence="5" id="KW-0676">Redox-active center</keyword>
<evidence type="ECO:0000259" key="6">
    <source>
        <dbReference type="PROSITE" id="PS51352"/>
    </source>
</evidence>
<dbReference type="CDD" id="cd02966">
    <property type="entry name" value="TlpA_like_family"/>
    <property type="match status" value="1"/>
</dbReference>
<reference evidence="8" key="1">
    <citation type="journal article" date="2019" name="Int. J. Syst. Evol. Microbiol.">
        <title>The Global Catalogue of Microorganisms (GCM) 10K type strain sequencing project: providing services to taxonomists for standard genome sequencing and annotation.</title>
        <authorList>
            <consortium name="The Broad Institute Genomics Platform"/>
            <consortium name="The Broad Institute Genome Sequencing Center for Infectious Disease"/>
            <person name="Wu L."/>
            <person name="Ma J."/>
        </authorList>
    </citation>
    <scope>NUCLEOTIDE SEQUENCE [LARGE SCALE GENOMIC DNA]</scope>
    <source>
        <strain evidence="8">IBRC-M 10908</strain>
    </source>
</reference>
<sequence>MRRRSALGAVAVAALGLSACGEDREPTSEGGAEEPTWDVACPDAPVDTAVADLGDVTGLTCLGTDEAAEIGIREGKPLLLSLWASWCEPCREETPELEKFFQAHGDAVTLLGVDTEDRRDKALWFAEDFGMTFPSVFDPEGRVRRAFSIVGLPGLVTVNADGSTAAVVNQPGIDYAGLVDLANRTLNLELSP</sequence>
<accession>A0ABV8U421</accession>
<keyword evidence="8" id="KW-1185">Reference proteome</keyword>
<protein>
    <submittedName>
        <fullName evidence="7">TlpA family protein disulfide reductase</fullName>
    </submittedName>
</protein>
<keyword evidence="4" id="KW-1015">Disulfide bond</keyword>
<organism evidence="7 8">
    <name type="scientific">Salininema proteolyticum</name>
    <dbReference type="NCBI Taxonomy" id="1607685"/>
    <lineage>
        <taxon>Bacteria</taxon>
        <taxon>Bacillati</taxon>
        <taxon>Actinomycetota</taxon>
        <taxon>Actinomycetes</taxon>
        <taxon>Glycomycetales</taxon>
        <taxon>Glycomycetaceae</taxon>
        <taxon>Salininema</taxon>
    </lineage>
</organism>
<comment type="subcellular location">
    <subcellularLocation>
        <location evidence="1">Cell envelope</location>
    </subcellularLocation>
</comment>
<dbReference type="Pfam" id="PF00578">
    <property type="entry name" value="AhpC-TSA"/>
    <property type="match status" value="1"/>
</dbReference>
<keyword evidence="3" id="KW-0735">Signal-anchor</keyword>
<evidence type="ECO:0000256" key="1">
    <source>
        <dbReference type="ARBA" id="ARBA00004196"/>
    </source>
</evidence>
<dbReference type="PANTHER" id="PTHR42852">
    <property type="entry name" value="THIOL:DISULFIDE INTERCHANGE PROTEIN DSBE"/>
    <property type="match status" value="1"/>
</dbReference>
<dbReference type="PROSITE" id="PS51352">
    <property type="entry name" value="THIOREDOXIN_2"/>
    <property type="match status" value="1"/>
</dbReference>
<dbReference type="InterPro" id="IPR000866">
    <property type="entry name" value="AhpC/TSA"/>
</dbReference>
<dbReference type="Proteomes" id="UP001595823">
    <property type="component" value="Unassembled WGS sequence"/>
</dbReference>
<dbReference type="InterPro" id="IPR050553">
    <property type="entry name" value="Thioredoxin_ResA/DsbE_sf"/>
</dbReference>
<comment type="caution">
    <text evidence="7">The sequence shown here is derived from an EMBL/GenBank/DDBJ whole genome shotgun (WGS) entry which is preliminary data.</text>
</comment>
<dbReference type="InterPro" id="IPR013766">
    <property type="entry name" value="Thioredoxin_domain"/>
</dbReference>
<evidence type="ECO:0000313" key="8">
    <source>
        <dbReference type="Proteomes" id="UP001595823"/>
    </source>
</evidence>
<keyword evidence="3" id="KW-0812">Transmembrane</keyword>
<feature type="domain" description="Thioredoxin" evidence="6">
    <location>
        <begin position="28"/>
        <end position="173"/>
    </location>
</feature>
<dbReference type="PANTHER" id="PTHR42852:SF6">
    <property type="entry name" value="THIOL:DISULFIDE INTERCHANGE PROTEIN DSBE"/>
    <property type="match status" value="1"/>
</dbReference>
<dbReference type="Gene3D" id="3.40.30.10">
    <property type="entry name" value="Glutaredoxin"/>
    <property type="match status" value="1"/>
</dbReference>
<evidence type="ECO:0000256" key="3">
    <source>
        <dbReference type="ARBA" id="ARBA00022968"/>
    </source>
</evidence>
<proteinExistence type="predicted"/>